<dbReference type="InterPro" id="IPR002105">
    <property type="entry name" value="Dockerin_1_rpt"/>
</dbReference>
<dbReference type="Pfam" id="PF00404">
    <property type="entry name" value="Dockerin_1"/>
    <property type="match status" value="1"/>
</dbReference>
<dbReference type="InterPro" id="IPR012334">
    <property type="entry name" value="Pectin_lyas_fold"/>
</dbReference>
<protein>
    <submittedName>
        <fullName evidence="1">Uncharacterized protein</fullName>
    </submittedName>
</protein>
<evidence type="ECO:0000313" key="1">
    <source>
        <dbReference type="EMBL" id="SMX54667.1"/>
    </source>
</evidence>
<dbReference type="Gene3D" id="2.160.20.10">
    <property type="entry name" value="Single-stranded right-handed beta-helix, Pectin lyase-like"/>
    <property type="match status" value="3"/>
</dbReference>
<dbReference type="GO" id="GO:0000272">
    <property type="term" value="P:polysaccharide catabolic process"/>
    <property type="evidence" value="ECO:0007669"/>
    <property type="project" value="InterPro"/>
</dbReference>
<name>A0A1Y6K734_9CHLR</name>
<gene>
    <name evidence="1" type="ORF">CFX1CAM_1602</name>
</gene>
<keyword evidence="2" id="KW-1185">Reference proteome</keyword>
<dbReference type="InterPro" id="IPR006626">
    <property type="entry name" value="PbH1"/>
</dbReference>
<dbReference type="InterPro" id="IPR036439">
    <property type="entry name" value="Dockerin_dom_sf"/>
</dbReference>
<dbReference type="KEGG" id="abat:CFX1CAM_1602"/>
<dbReference type="EMBL" id="LT859958">
    <property type="protein sequence ID" value="SMX54667.1"/>
    <property type="molecule type" value="Genomic_DNA"/>
</dbReference>
<dbReference type="Gene3D" id="1.10.1330.10">
    <property type="entry name" value="Dockerin domain"/>
    <property type="match status" value="1"/>
</dbReference>
<organism evidence="1 2">
    <name type="scientific">Candidatus Brevifilum fermentans</name>
    <dbReference type="NCBI Taxonomy" id="1986204"/>
    <lineage>
        <taxon>Bacteria</taxon>
        <taxon>Bacillati</taxon>
        <taxon>Chloroflexota</taxon>
        <taxon>Anaerolineae</taxon>
        <taxon>Anaerolineales</taxon>
        <taxon>Anaerolineaceae</taxon>
        <taxon>Candidatus Brevifilum</taxon>
    </lineage>
</organism>
<reference evidence="2" key="1">
    <citation type="submission" date="2017-05" db="EMBL/GenBank/DDBJ databases">
        <authorList>
            <person name="Kirkegaard R."/>
            <person name="Mcilroy J S."/>
        </authorList>
    </citation>
    <scope>NUCLEOTIDE SEQUENCE [LARGE SCALE GENOMIC DNA]</scope>
</reference>
<dbReference type="SMART" id="SM00710">
    <property type="entry name" value="PbH1"/>
    <property type="match status" value="9"/>
</dbReference>
<evidence type="ECO:0000313" key="2">
    <source>
        <dbReference type="Proteomes" id="UP000195514"/>
    </source>
</evidence>
<dbReference type="Proteomes" id="UP000195514">
    <property type="component" value="Chromosome I"/>
</dbReference>
<dbReference type="GO" id="GO:0004553">
    <property type="term" value="F:hydrolase activity, hydrolyzing O-glycosyl compounds"/>
    <property type="evidence" value="ECO:0007669"/>
    <property type="project" value="InterPro"/>
</dbReference>
<dbReference type="SUPFAM" id="SSF63446">
    <property type="entry name" value="Type I dockerin domain"/>
    <property type="match status" value="1"/>
</dbReference>
<dbReference type="OrthoDB" id="148637at2"/>
<proteinExistence type="predicted"/>
<dbReference type="SUPFAM" id="SSF51126">
    <property type="entry name" value="Pectin lyase-like"/>
    <property type="match status" value="3"/>
</dbReference>
<sequence length="1385" mass="147270">MHTRKILFKTLGALIAVAVLLALLPGSHVQGATLCVNPGGTGGCYGDIQGAIDAAQDGDTIDIAAGDYFPAAAGGVHLTIDKSITLIGAGRNATRIIFTEGSSIGLAINAGSGVTLGPVKIQGVGFFNVSGGLSGWSADYPVRIGQTGGTFEKIELEDVRIYRGKADNLHFDANAIFTEVVIKNPFIQNGGVHGAVFGGRTDALTITGGHFSWNGDLNENFGFGLSFASGTAGPVKNILVSGTKFEGNTAKGINANHIQDAVFDQLTVIHNGKNNLPDYEFGISINQWELGDCSNIVIKDSLFKGNTTGILVAAPFEDSKVNGVQILSSDFEGNKRNDISLWDSHYVSNLTILYNRFKGTEWAVYGNLQLGSSSVKIGPNWYNRPEGPRKYNETGTGKLAWNYYENPWCYVADCSELYVAEGGSIQEAIGFVPEGGKVHVGPGTYNEALTLNKPSITVQSTDGADDTIIDVPDDPNSVGVTFVKDMGTVTFDGFTVKNWKMVGITQSWTQRVGTTPRILNNKVIGTGHPVHGNCIQVTGDNALVKGNFVEGAHYTGTEGYAASGILAYLANNAVIEGNEVTDSDAGIVASGGSIFGHASTTGVKITGNTVYDSDECIGVHADAINTVITSNTLHGCEIGIAESFEWGAAGPSNSSANLNKIYDNDIDIGVYADDESVIPSGHVFNASPNWFGSPCGPSKVEGEQVVYSPWYIDEEMTTTTDVPPVSGTYTFPVEMSSAEKNAIIACAAPGTEFTFEKGTHAGGIVIPEGQNELVFNLADGAKFGNNAPCFEVYANDITIEAESKLGAVCYPGSHGVVVGAGVDSFELINLEIDGTNMSPGNGVHFEGAVSNVWLVNNFIHDIKGTPTATGNGVFFTDGLGGFHNYIQGNLFHNNDGNGIEAGTAAIDARYNAWGHFKGAEVGDGFSSGVEWQNDHTHVDLYLVSSGTHYPNQVVKGEDITYTIKGSLANIQGMEFTLTLPEQVSYVAGSFSQLLSGGFSNFGASVNSEGNLVIYAFQYSETGVTTPVNAEDEALFEFKLSGVNFGKELAIGYINTNFSFAHQQGDEGPTNNVYPTLLLGIDDLEVIDLPKLSQDGLTDPLTVGIEREFTITLENPEEGGVFEHTLIYIFVKDAKLDDIYSFVCYDEDDNPYNALLSEDGQGNLVGTWGPPDGFELTAPYKEITKCEVTFKEPGEYEVEITLVDEDTDWELARLEFTVVVNAGDFSVTGTVSMQGRTLRSGVPMTLTSLIFGDFTELSGPTITDNLLFEGLGGGDYLITTLQERYLNIHEGLNMTIYLNGNVKLPLLHLFGGNAYWKNTDGTFDNVIDISDAGLVGGAYGGAGSTTPTGGNHADVNFDGKVNIQDLALVGGNFGLTSAGAYEEWMP</sequence>
<dbReference type="RefSeq" id="WP_087862493.1">
    <property type="nucleotide sequence ID" value="NZ_LT859958.1"/>
</dbReference>
<accession>A0A1Y6K734</accession>
<dbReference type="InterPro" id="IPR011050">
    <property type="entry name" value="Pectin_lyase_fold/virulence"/>
</dbReference>